<keyword evidence="1" id="KW-0472">Membrane</keyword>
<proteinExistence type="predicted"/>
<dbReference type="Proteomes" id="UP000245390">
    <property type="component" value="Unassembled WGS sequence"/>
</dbReference>
<keyword evidence="3" id="KW-1185">Reference proteome</keyword>
<gene>
    <name evidence="2" type="ORF">C8D95_10817</name>
</gene>
<comment type="caution">
    <text evidence="2">The sequence shown here is derived from an EMBL/GenBank/DDBJ whole genome shotgun (WGS) entry which is preliminary data.</text>
</comment>
<keyword evidence="1" id="KW-0812">Transmembrane</keyword>
<evidence type="ECO:0000313" key="3">
    <source>
        <dbReference type="Proteomes" id="UP000245390"/>
    </source>
</evidence>
<feature type="transmembrane region" description="Helical" evidence="1">
    <location>
        <begin position="118"/>
        <end position="139"/>
    </location>
</feature>
<dbReference type="KEGG" id="salo:EF888_07190"/>
<sequence>MTRVIYRVLITAAAFGLVVFAAWHPELWEPWLNAQGITRDDFMFEKGLKLILVIVVGVPLTALIYAIGRLGSDRAQKDIHGYTVLRLRAGTLWFMTISCLGLAALFFAYPMVDPASAYPWAFQAAGLLCLLVIPVILTAKVRYDGSTLNVSNSFGGRSTHYWSDLADVRQVPEMKHYLFTFKNGKKASVSYSYAGLGDLLETARAKMDVHTGSARTASYKMRK</sequence>
<dbReference type="EMBL" id="QGGV01000008">
    <property type="protein sequence ID" value="PWK55142.1"/>
    <property type="molecule type" value="Genomic_DNA"/>
</dbReference>
<keyword evidence="1" id="KW-1133">Transmembrane helix</keyword>
<dbReference type="RefSeq" id="WP_126918529.1">
    <property type="nucleotide sequence ID" value="NZ_CP034588.1"/>
</dbReference>
<dbReference type="OrthoDB" id="7871640at2"/>
<feature type="transmembrane region" description="Helical" evidence="1">
    <location>
        <begin position="92"/>
        <end position="112"/>
    </location>
</feature>
<evidence type="ECO:0000313" key="2">
    <source>
        <dbReference type="EMBL" id="PWK55142.1"/>
    </source>
</evidence>
<dbReference type="AlphaFoldDB" id="A0A316G3A1"/>
<organism evidence="2 3">
    <name type="scientific">Silicimonas algicola</name>
    <dbReference type="NCBI Taxonomy" id="1826607"/>
    <lineage>
        <taxon>Bacteria</taxon>
        <taxon>Pseudomonadati</taxon>
        <taxon>Pseudomonadota</taxon>
        <taxon>Alphaproteobacteria</taxon>
        <taxon>Rhodobacterales</taxon>
        <taxon>Paracoccaceae</taxon>
    </lineage>
</organism>
<reference evidence="2 3" key="1">
    <citation type="submission" date="2018-05" db="EMBL/GenBank/DDBJ databases">
        <title>Genomic Encyclopedia of Type Strains, Phase IV (KMG-IV): sequencing the most valuable type-strain genomes for metagenomic binning, comparative biology and taxonomic classification.</title>
        <authorList>
            <person name="Goeker M."/>
        </authorList>
    </citation>
    <scope>NUCLEOTIDE SEQUENCE [LARGE SCALE GENOMIC DNA]</scope>
    <source>
        <strain evidence="2 3">DSM 103371</strain>
    </source>
</reference>
<evidence type="ECO:0000256" key="1">
    <source>
        <dbReference type="SAM" id="Phobius"/>
    </source>
</evidence>
<feature type="transmembrane region" description="Helical" evidence="1">
    <location>
        <begin position="50"/>
        <end position="71"/>
    </location>
</feature>
<protein>
    <submittedName>
        <fullName evidence="2">Uncharacterized protein</fullName>
    </submittedName>
</protein>
<name>A0A316G3A1_9RHOB</name>
<accession>A0A316G3A1</accession>